<evidence type="ECO:0000313" key="2">
    <source>
        <dbReference type="Proteomes" id="UP001260980"/>
    </source>
</evidence>
<protein>
    <submittedName>
        <fullName evidence="1">Uncharacterized protein</fullName>
    </submittedName>
</protein>
<proteinExistence type="predicted"/>
<sequence>MKLGLVPLRIPSGWMVAYNNFLEISPYDFVDDTYKYAMELDEDILQMSNQYRKRILDLGWYPSFNPHGQYRIVLVELVDNESQSDKWTTPIVIFSSRDILTIKMTIDSLLEEVAEGRL</sequence>
<reference evidence="1 2" key="1">
    <citation type="submission" date="2023-10" db="EMBL/GenBank/DDBJ databases">
        <title>Paenibacillus strain PFR10 Genome sequencing and assembly.</title>
        <authorList>
            <person name="Kim I."/>
        </authorList>
    </citation>
    <scope>NUCLEOTIDE SEQUENCE [LARGE SCALE GENOMIC DNA]</scope>
    <source>
        <strain evidence="1 2">PFR10</strain>
    </source>
</reference>
<organism evidence="1 2">
    <name type="scientific">Paenibacillus violae</name>
    <dbReference type="NCBI Taxonomy" id="3077234"/>
    <lineage>
        <taxon>Bacteria</taxon>
        <taxon>Bacillati</taxon>
        <taxon>Bacillota</taxon>
        <taxon>Bacilli</taxon>
        <taxon>Bacillales</taxon>
        <taxon>Paenibacillaceae</taxon>
        <taxon>Paenibacillus</taxon>
    </lineage>
</organism>
<dbReference type="Proteomes" id="UP001260980">
    <property type="component" value="Unassembled WGS sequence"/>
</dbReference>
<keyword evidence="2" id="KW-1185">Reference proteome</keyword>
<comment type="caution">
    <text evidence="1">The sequence shown here is derived from an EMBL/GenBank/DDBJ whole genome shotgun (WGS) entry which is preliminary data.</text>
</comment>
<accession>A0ABU3R734</accession>
<name>A0ABU3R734_9BACL</name>
<gene>
    <name evidence="1" type="ORF">RQP52_03245</name>
</gene>
<dbReference type="RefSeq" id="WP_315949421.1">
    <property type="nucleotide sequence ID" value="NZ_JAWCUD010000001.1"/>
</dbReference>
<evidence type="ECO:0000313" key="1">
    <source>
        <dbReference type="EMBL" id="MDU0200087.1"/>
    </source>
</evidence>
<dbReference type="EMBL" id="JAWCUD010000001">
    <property type="protein sequence ID" value="MDU0200087.1"/>
    <property type="molecule type" value="Genomic_DNA"/>
</dbReference>